<dbReference type="Gene3D" id="3.30.420.10">
    <property type="entry name" value="Ribonuclease H-like superfamily/Ribonuclease H"/>
    <property type="match status" value="1"/>
</dbReference>
<evidence type="ECO:0000313" key="4">
    <source>
        <dbReference type="Ensembl" id="ENSHBUP00000014062.1"/>
    </source>
</evidence>
<sequence length="398" mass="44052">MDKDVKAYVAACSVCARNKTSNRPPSGLLRPLSTPHRPWSHIALDLVTGLPASSGKTVVLSIVDRFSKAAHFVALDKLPTAAETTQILTDHVFRLHGIPSEIVSDRGPQFVSRVWRAFCTALGAKVNLSSGFHPQTNGQTERLNQELESALRCVSSLNPAAWSSQLPWVEYAHNSLTSSATGLSPFEASLGYQPPLFPEDETDLAVPSVQHHLQRCRRVWQRVRRALLATVDRQRDYADRRRSVAPTYRPGQRVWLCAKDIPLRSLSRKLAPRYVGPYEITAVVGPSAVRLRLPASWRVHPTFHVSQVKPVRSSPLCPPSVPPPPARLVDGHPAYSVRRIVDVRRRGRGVQYLLDWEGYGPEERSWVPRSLILDPSLIAAFRSSPRRARSGGSPGGGP</sequence>
<dbReference type="FunFam" id="3.30.420.10:FF:000032">
    <property type="entry name" value="Retrovirus-related Pol polyprotein from transposon 297-like Protein"/>
    <property type="match status" value="1"/>
</dbReference>
<organism evidence="4 5">
    <name type="scientific">Haplochromis burtoni</name>
    <name type="common">Burton's mouthbrooder</name>
    <name type="synonym">Chromis burtoni</name>
    <dbReference type="NCBI Taxonomy" id="8153"/>
    <lineage>
        <taxon>Eukaryota</taxon>
        <taxon>Metazoa</taxon>
        <taxon>Chordata</taxon>
        <taxon>Craniata</taxon>
        <taxon>Vertebrata</taxon>
        <taxon>Euteleostomi</taxon>
        <taxon>Actinopterygii</taxon>
        <taxon>Neopterygii</taxon>
        <taxon>Teleostei</taxon>
        <taxon>Neoteleostei</taxon>
        <taxon>Acanthomorphata</taxon>
        <taxon>Ovalentaria</taxon>
        <taxon>Cichlomorphae</taxon>
        <taxon>Cichliformes</taxon>
        <taxon>Cichlidae</taxon>
        <taxon>African cichlids</taxon>
        <taxon>Pseudocrenilabrinae</taxon>
        <taxon>Haplochromini</taxon>
        <taxon>Haplochromis</taxon>
    </lineage>
</organism>
<dbReference type="GeneTree" id="ENSGT00940000163772"/>
<dbReference type="PROSITE" id="PS50013">
    <property type="entry name" value="CHROMO_2"/>
    <property type="match status" value="1"/>
</dbReference>
<dbReference type="InterPro" id="IPR056924">
    <property type="entry name" value="SH3_Tf2-1"/>
</dbReference>
<reference evidence="4" key="2">
    <citation type="submission" date="2025-09" db="UniProtKB">
        <authorList>
            <consortium name="Ensembl"/>
        </authorList>
    </citation>
    <scope>IDENTIFICATION</scope>
</reference>
<dbReference type="PANTHER" id="PTHR37984">
    <property type="entry name" value="PROTEIN CBG26694"/>
    <property type="match status" value="1"/>
</dbReference>
<dbReference type="InterPro" id="IPR001584">
    <property type="entry name" value="Integrase_cat-core"/>
</dbReference>
<evidence type="ECO:0008006" key="6">
    <source>
        <dbReference type="Google" id="ProtNLM"/>
    </source>
</evidence>
<reference evidence="4" key="1">
    <citation type="submission" date="2025-08" db="UniProtKB">
        <authorList>
            <consortium name="Ensembl"/>
        </authorList>
    </citation>
    <scope>IDENTIFICATION</scope>
</reference>
<dbReference type="OMA" id="MISAWID"/>
<feature type="domain" description="Chromo" evidence="2">
    <location>
        <begin position="335"/>
        <end position="381"/>
    </location>
</feature>
<dbReference type="InterPro" id="IPR012337">
    <property type="entry name" value="RNaseH-like_sf"/>
</dbReference>
<feature type="domain" description="Integrase catalytic" evidence="3">
    <location>
        <begin position="34"/>
        <end position="193"/>
    </location>
</feature>
<dbReference type="InterPro" id="IPR000953">
    <property type="entry name" value="Chromo/chromo_shadow_dom"/>
</dbReference>
<dbReference type="Pfam" id="PF24626">
    <property type="entry name" value="SH3_Tf2-1"/>
    <property type="match status" value="1"/>
</dbReference>
<protein>
    <recommendedName>
        <fullName evidence="6">Integrase catalytic domain-containing protein</fullName>
    </recommendedName>
</protein>
<dbReference type="Pfam" id="PF00385">
    <property type="entry name" value="Chromo"/>
    <property type="match status" value="1"/>
</dbReference>
<name>A0A3Q2VPE9_HAPBU</name>
<evidence type="ECO:0000256" key="1">
    <source>
        <dbReference type="ARBA" id="ARBA00004123"/>
    </source>
</evidence>
<dbReference type="AlphaFoldDB" id="A0A3Q2VPE9"/>
<dbReference type="InterPro" id="IPR036397">
    <property type="entry name" value="RNaseH_sf"/>
</dbReference>
<dbReference type="SUPFAM" id="SSF54160">
    <property type="entry name" value="Chromo domain-like"/>
    <property type="match status" value="1"/>
</dbReference>
<accession>A0A3Q2VPE9</accession>
<dbReference type="InterPro" id="IPR050951">
    <property type="entry name" value="Retrovirus_Pol_polyprotein"/>
</dbReference>
<dbReference type="GO" id="GO:0005634">
    <property type="term" value="C:nucleus"/>
    <property type="evidence" value="ECO:0007669"/>
    <property type="project" value="UniProtKB-SubCell"/>
</dbReference>
<dbReference type="PROSITE" id="PS50994">
    <property type="entry name" value="INTEGRASE"/>
    <property type="match status" value="1"/>
</dbReference>
<evidence type="ECO:0000313" key="5">
    <source>
        <dbReference type="Proteomes" id="UP000264840"/>
    </source>
</evidence>
<evidence type="ECO:0000259" key="3">
    <source>
        <dbReference type="PROSITE" id="PS50994"/>
    </source>
</evidence>
<dbReference type="Ensembl" id="ENSHBUT00000033222.1">
    <property type="protein sequence ID" value="ENSHBUP00000014062.1"/>
    <property type="gene ID" value="ENSHBUG00000015885.1"/>
</dbReference>
<dbReference type="STRING" id="8153.ENSHBUP00000014062"/>
<dbReference type="SMART" id="SM00298">
    <property type="entry name" value="CHROMO"/>
    <property type="match status" value="1"/>
</dbReference>
<evidence type="ECO:0000259" key="2">
    <source>
        <dbReference type="PROSITE" id="PS50013"/>
    </source>
</evidence>
<dbReference type="InterPro" id="IPR023780">
    <property type="entry name" value="Chromo_domain"/>
</dbReference>
<keyword evidence="5" id="KW-1185">Reference proteome</keyword>
<dbReference type="PANTHER" id="PTHR37984:SF5">
    <property type="entry name" value="PROTEIN NYNRIN-LIKE"/>
    <property type="match status" value="1"/>
</dbReference>
<dbReference type="SUPFAM" id="SSF53098">
    <property type="entry name" value="Ribonuclease H-like"/>
    <property type="match status" value="1"/>
</dbReference>
<comment type="subcellular location">
    <subcellularLocation>
        <location evidence="1">Nucleus</location>
    </subcellularLocation>
</comment>
<dbReference type="Proteomes" id="UP000264840">
    <property type="component" value="Unplaced"/>
</dbReference>
<proteinExistence type="predicted"/>
<dbReference type="GO" id="GO:0003676">
    <property type="term" value="F:nucleic acid binding"/>
    <property type="evidence" value="ECO:0007669"/>
    <property type="project" value="InterPro"/>
</dbReference>
<dbReference type="GO" id="GO:0015074">
    <property type="term" value="P:DNA integration"/>
    <property type="evidence" value="ECO:0007669"/>
    <property type="project" value="InterPro"/>
</dbReference>
<dbReference type="InterPro" id="IPR016197">
    <property type="entry name" value="Chromo-like_dom_sf"/>
</dbReference>
<dbReference type="Gene3D" id="2.40.50.40">
    <property type="match status" value="1"/>
</dbReference>
<dbReference type="Pfam" id="PF00665">
    <property type="entry name" value="rve"/>
    <property type="match status" value="1"/>
</dbReference>